<feature type="compositionally biased region" description="Polar residues" evidence="1">
    <location>
        <begin position="131"/>
        <end position="141"/>
    </location>
</feature>
<dbReference type="EMBL" id="ML213506">
    <property type="protein sequence ID" value="TFK54394.1"/>
    <property type="molecule type" value="Genomic_DNA"/>
</dbReference>
<protein>
    <submittedName>
        <fullName evidence="2">Uncharacterized protein</fullName>
    </submittedName>
</protein>
<feature type="compositionally biased region" description="Low complexity" evidence="1">
    <location>
        <begin position="88"/>
        <end position="102"/>
    </location>
</feature>
<feature type="compositionally biased region" description="Polar residues" evidence="1">
    <location>
        <begin position="104"/>
        <end position="124"/>
    </location>
</feature>
<gene>
    <name evidence="2" type="ORF">OE88DRAFT_1733057</name>
</gene>
<evidence type="ECO:0000313" key="2">
    <source>
        <dbReference type="EMBL" id="TFK54394.1"/>
    </source>
</evidence>
<dbReference type="AlphaFoldDB" id="A0A5C3N9N9"/>
<dbReference type="Proteomes" id="UP000305948">
    <property type="component" value="Unassembled WGS sequence"/>
</dbReference>
<feature type="region of interest" description="Disordered" evidence="1">
    <location>
        <begin position="79"/>
        <end position="149"/>
    </location>
</feature>
<sequence length="407" mass="45837">MVYKWSVVDKDRNIHQWRVVNQGNVGDMWGSIDHKYMVYDAVDNCWDCYQDLHLPQYTIDSYKDNREDEDDFGEGIMFMPPPTPPSAPLNAAPATTTPAPRAGLSTSQAATRSPPSWPSISQAASRPPPLQNTWPSTSQAASGPPPLQNAAIVPNAPVLMRNASHDDFLYSKADITENVELNQPPFYVTLRERYGSLSSIINNDELDVTDHAFMQRMHDIGVVVTGRLPWVYMNETVALLAALEEDRAPPYMRSDLMAGRLRTGVSVMHFTLRKRIFFIVCAPSSINEIWLHKATDICHLVQQYSSTEPDLVDNVVPLGIPFLFPKRLPKMEIPPPTHMHAEALARPKGYVFSSSDYLGYVSHQKWFHIHMLLFNVVESSGVSLTTVLGAASAEEEWYEDYLTEEEE</sequence>
<evidence type="ECO:0000256" key="1">
    <source>
        <dbReference type="SAM" id="MobiDB-lite"/>
    </source>
</evidence>
<proteinExistence type="predicted"/>
<accession>A0A5C3N9N9</accession>
<keyword evidence="3" id="KW-1185">Reference proteome</keyword>
<organism evidence="2 3">
    <name type="scientific">Heliocybe sulcata</name>
    <dbReference type="NCBI Taxonomy" id="5364"/>
    <lineage>
        <taxon>Eukaryota</taxon>
        <taxon>Fungi</taxon>
        <taxon>Dikarya</taxon>
        <taxon>Basidiomycota</taxon>
        <taxon>Agaricomycotina</taxon>
        <taxon>Agaricomycetes</taxon>
        <taxon>Gloeophyllales</taxon>
        <taxon>Gloeophyllaceae</taxon>
        <taxon>Heliocybe</taxon>
    </lineage>
</organism>
<evidence type="ECO:0000313" key="3">
    <source>
        <dbReference type="Proteomes" id="UP000305948"/>
    </source>
</evidence>
<name>A0A5C3N9N9_9AGAM</name>
<reference evidence="2 3" key="1">
    <citation type="journal article" date="2019" name="Nat. Ecol. Evol.">
        <title>Megaphylogeny resolves global patterns of mushroom evolution.</title>
        <authorList>
            <person name="Varga T."/>
            <person name="Krizsan K."/>
            <person name="Foldi C."/>
            <person name="Dima B."/>
            <person name="Sanchez-Garcia M."/>
            <person name="Sanchez-Ramirez S."/>
            <person name="Szollosi G.J."/>
            <person name="Szarkandi J.G."/>
            <person name="Papp V."/>
            <person name="Albert L."/>
            <person name="Andreopoulos W."/>
            <person name="Angelini C."/>
            <person name="Antonin V."/>
            <person name="Barry K.W."/>
            <person name="Bougher N.L."/>
            <person name="Buchanan P."/>
            <person name="Buyck B."/>
            <person name="Bense V."/>
            <person name="Catcheside P."/>
            <person name="Chovatia M."/>
            <person name="Cooper J."/>
            <person name="Damon W."/>
            <person name="Desjardin D."/>
            <person name="Finy P."/>
            <person name="Geml J."/>
            <person name="Haridas S."/>
            <person name="Hughes K."/>
            <person name="Justo A."/>
            <person name="Karasinski D."/>
            <person name="Kautmanova I."/>
            <person name="Kiss B."/>
            <person name="Kocsube S."/>
            <person name="Kotiranta H."/>
            <person name="LaButti K.M."/>
            <person name="Lechner B.E."/>
            <person name="Liimatainen K."/>
            <person name="Lipzen A."/>
            <person name="Lukacs Z."/>
            <person name="Mihaltcheva S."/>
            <person name="Morgado L.N."/>
            <person name="Niskanen T."/>
            <person name="Noordeloos M.E."/>
            <person name="Ohm R.A."/>
            <person name="Ortiz-Santana B."/>
            <person name="Ovrebo C."/>
            <person name="Racz N."/>
            <person name="Riley R."/>
            <person name="Savchenko A."/>
            <person name="Shiryaev A."/>
            <person name="Soop K."/>
            <person name="Spirin V."/>
            <person name="Szebenyi C."/>
            <person name="Tomsovsky M."/>
            <person name="Tulloss R.E."/>
            <person name="Uehling J."/>
            <person name="Grigoriev I.V."/>
            <person name="Vagvolgyi C."/>
            <person name="Papp T."/>
            <person name="Martin F.M."/>
            <person name="Miettinen O."/>
            <person name="Hibbett D.S."/>
            <person name="Nagy L.G."/>
        </authorList>
    </citation>
    <scope>NUCLEOTIDE SEQUENCE [LARGE SCALE GENOMIC DNA]</scope>
    <source>
        <strain evidence="2 3">OMC1185</strain>
    </source>
</reference>